<evidence type="ECO:0000256" key="5">
    <source>
        <dbReference type="SAM" id="MobiDB-lite"/>
    </source>
</evidence>
<evidence type="ECO:0000256" key="1">
    <source>
        <dbReference type="ARBA" id="ARBA00022723"/>
    </source>
</evidence>
<dbReference type="PROSITE" id="PS50081">
    <property type="entry name" value="ZF_DAG_PE_2"/>
    <property type="match status" value="1"/>
</dbReference>
<dbReference type="KEGG" id="cqu:CpipJ_CPIJ019109"/>
<dbReference type="CDD" id="cd15489">
    <property type="entry name" value="PHD_SF"/>
    <property type="match status" value="1"/>
</dbReference>
<dbReference type="SUPFAM" id="SSF57903">
    <property type="entry name" value="FYVE/PHD zinc finger"/>
    <property type="match status" value="1"/>
</dbReference>
<evidence type="ECO:0000313" key="9">
    <source>
        <dbReference type="Proteomes" id="UP000002320"/>
    </source>
</evidence>
<dbReference type="AlphaFoldDB" id="B0XII1"/>
<feature type="domain" description="Phorbol-ester/DAG-type" evidence="6">
    <location>
        <begin position="1"/>
        <end position="51"/>
    </location>
</feature>
<feature type="compositionally biased region" description="Basic and acidic residues" evidence="5">
    <location>
        <begin position="425"/>
        <end position="434"/>
    </location>
</feature>
<dbReference type="VEuPathDB" id="VectorBase:CPIJ019109"/>
<evidence type="ECO:0000256" key="2">
    <source>
        <dbReference type="ARBA" id="ARBA00022771"/>
    </source>
</evidence>
<evidence type="ECO:0000256" key="3">
    <source>
        <dbReference type="ARBA" id="ARBA00022833"/>
    </source>
</evidence>
<reference evidence="7" key="1">
    <citation type="submission" date="2007-03" db="EMBL/GenBank/DDBJ databases">
        <title>Annotation of Culex pipiens quinquefasciatus.</title>
        <authorList>
            <consortium name="The Broad Institute Genome Sequencing Platform"/>
            <person name="Atkinson P.W."/>
            <person name="Hemingway J."/>
            <person name="Christensen B.M."/>
            <person name="Higgs S."/>
            <person name="Kodira C."/>
            <person name="Hannick L."/>
            <person name="Megy K."/>
            <person name="O'Leary S."/>
            <person name="Pearson M."/>
            <person name="Haas B.J."/>
            <person name="Mauceli E."/>
            <person name="Wortman J.R."/>
            <person name="Lee N.H."/>
            <person name="Guigo R."/>
            <person name="Stanke M."/>
            <person name="Alvarado L."/>
            <person name="Amedeo P."/>
            <person name="Antoine C.H."/>
            <person name="Arensburger P."/>
            <person name="Bidwell S.L."/>
            <person name="Crawford M."/>
            <person name="Camaro F."/>
            <person name="Devon K."/>
            <person name="Engels R."/>
            <person name="Hammond M."/>
            <person name="Howarth C."/>
            <person name="Koehrsen M."/>
            <person name="Lawson D."/>
            <person name="Montgomery P."/>
            <person name="Nene V."/>
            <person name="Nusbaum C."/>
            <person name="Puiu D."/>
            <person name="Romero-Severson J."/>
            <person name="Severson D.W."/>
            <person name="Shumway M."/>
            <person name="Sisk P."/>
            <person name="Stolte C."/>
            <person name="Zeng Q."/>
            <person name="Eisenstadt E."/>
            <person name="Fraser-Liggett C."/>
            <person name="Strausberg R."/>
            <person name="Galagan J."/>
            <person name="Birren B."/>
            <person name="Collins F.H."/>
        </authorList>
    </citation>
    <scope>NUCLEOTIDE SEQUENCE [LARGE SCALE GENOMIC DNA]</scope>
    <source>
        <strain evidence="7">JHB</strain>
    </source>
</reference>
<feature type="region of interest" description="Disordered" evidence="5">
    <location>
        <begin position="417"/>
        <end position="454"/>
    </location>
</feature>
<feature type="region of interest" description="Disordered" evidence="5">
    <location>
        <begin position="466"/>
        <end position="510"/>
    </location>
</feature>
<dbReference type="InterPro" id="IPR013083">
    <property type="entry name" value="Znf_RING/FYVE/PHD"/>
</dbReference>
<keyword evidence="2" id="KW-0863">Zinc-finger</keyword>
<dbReference type="VEuPathDB" id="VectorBase:CQUJHB017467"/>
<name>B0XII1_CULQU</name>
<evidence type="ECO:0000313" key="7">
    <source>
        <dbReference type="EMBL" id="EDS29285.1"/>
    </source>
</evidence>
<dbReference type="GO" id="GO:0008270">
    <property type="term" value="F:zinc ion binding"/>
    <property type="evidence" value="ECO:0007669"/>
    <property type="project" value="UniProtKB-KW"/>
</dbReference>
<dbReference type="EMBL" id="DS233310">
    <property type="protein sequence ID" value="EDS29285.1"/>
    <property type="molecule type" value="Genomic_DNA"/>
</dbReference>
<dbReference type="InterPro" id="IPR011011">
    <property type="entry name" value="Znf_FYVE_PHD"/>
</dbReference>
<dbReference type="InterPro" id="IPR001965">
    <property type="entry name" value="Znf_PHD"/>
</dbReference>
<evidence type="ECO:0000259" key="6">
    <source>
        <dbReference type="PROSITE" id="PS50081"/>
    </source>
</evidence>
<organism>
    <name type="scientific">Culex quinquefasciatus</name>
    <name type="common">Southern house mosquito</name>
    <name type="synonym">Culex pungens</name>
    <dbReference type="NCBI Taxonomy" id="7176"/>
    <lineage>
        <taxon>Eukaryota</taxon>
        <taxon>Metazoa</taxon>
        <taxon>Ecdysozoa</taxon>
        <taxon>Arthropoda</taxon>
        <taxon>Hexapoda</taxon>
        <taxon>Insecta</taxon>
        <taxon>Pterygota</taxon>
        <taxon>Neoptera</taxon>
        <taxon>Endopterygota</taxon>
        <taxon>Diptera</taxon>
        <taxon>Nematocera</taxon>
        <taxon>Culicoidea</taxon>
        <taxon>Culicidae</taxon>
        <taxon>Culicinae</taxon>
        <taxon>Culicini</taxon>
        <taxon>Culex</taxon>
        <taxon>Culex</taxon>
    </lineage>
</organism>
<feature type="region of interest" description="Disordered" evidence="5">
    <location>
        <begin position="187"/>
        <end position="250"/>
    </location>
</feature>
<dbReference type="Proteomes" id="UP000002320">
    <property type="component" value="Unassembled WGS sequence"/>
</dbReference>
<dbReference type="HOGENOM" id="CLU_401851_0_0_1"/>
<evidence type="ECO:0000313" key="8">
    <source>
        <dbReference type="EnsemblMetazoa" id="CPIJ019109-PA"/>
    </source>
</evidence>
<sequence>MSSSNLDQTSTLCGACRFLTEAEEIITCSSCRMAYHSRCVDNTAADTEWYCPEGCRNNPDDSAEQAREQPDAATEMDCPAVEQVEEFDAERWIREKQKEIEMELAERQAQIDRELREKEENMTEAIRKVMRRQEANLELERKKKANHERRMAELQNSFKWRSSIIDEQLELTKFGFEKILQRPQIVNMTNEEKAGDENIEREESSSEMSEDSDGSSKSSAKNTDESGAKLKRGFKEDSTSPDRANEKQQVACHDHQLRFCAEIAKLSDDERIKIIAKWEPGGDVLFNQSDADVESHILVALPVASAVLIGNFSSAIALVVGLAPDQRHRGCSPTSDVATAVALIDRSPAVRPGLGTVQGILTMQQTTEAHRTWQRSTLLNGLDFAVSVTCGNGVEANDDRFEGRFGDLRWMQPAGIAASGQHQAPVKDPDKPNDHSQLQDSMASAQQGPADTDRVEFRRRAENNLWRQAQVDDFPEEQNLPQSGSELRDDTRDHQCAGREKGGGTPLRHTDIGLLATKSCKMRDNDVHENATHGVAYPRILVVSSTVDVHKQMDPERVLGSTAKVGVGRGGDAGSAFVVDITAVNRIVEENLLGLGVQKLTKENGRTTTASVVKTERFVTDINNNQRSVHEQSHQTEEASQLEQKSSANTAVLEDLLRTTIEEQHRSPYRHLAPPRTVMISCEFT</sequence>
<dbReference type="InterPro" id="IPR002219">
    <property type="entry name" value="PKC_DAG/PE"/>
</dbReference>
<proteinExistence type="predicted"/>
<feature type="coiled-coil region" evidence="4">
    <location>
        <begin position="97"/>
        <end position="157"/>
    </location>
</feature>
<dbReference type="SMART" id="SM00249">
    <property type="entry name" value="PHD"/>
    <property type="match status" value="1"/>
</dbReference>
<evidence type="ECO:0000256" key="4">
    <source>
        <dbReference type="SAM" id="Coils"/>
    </source>
</evidence>
<gene>
    <name evidence="8" type="primary">6053350</name>
    <name evidence="7" type="ORF">CpipJ_CPIJ019109</name>
</gene>
<reference evidence="8" key="2">
    <citation type="submission" date="2020-05" db="UniProtKB">
        <authorList>
            <consortium name="EnsemblMetazoa"/>
        </authorList>
    </citation>
    <scope>IDENTIFICATION</scope>
    <source>
        <strain evidence="8">JHB</strain>
    </source>
</reference>
<keyword evidence="1" id="KW-0479">Metal-binding</keyword>
<accession>B0XII1</accession>
<keyword evidence="3" id="KW-0862">Zinc</keyword>
<keyword evidence="9" id="KW-1185">Reference proteome</keyword>
<feature type="compositionally biased region" description="Polar residues" evidence="5">
    <location>
        <begin position="435"/>
        <end position="449"/>
    </location>
</feature>
<feature type="compositionally biased region" description="Basic and acidic residues" evidence="5">
    <location>
        <begin position="222"/>
        <end position="250"/>
    </location>
</feature>
<keyword evidence="4" id="KW-0175">Coiled coil</keyword>
<dbReference type="InParanoid" id="B0XII1"/>
<feature type="compositionally biased region" description="Basic and acidic residues" evidence="5">
    <location>
        <begin position="486"/>
        <end position="502"/>
    </location>
</feature>
<dbReference type="Gene3D" id="3.30.40.10">
    <property type="entry name" value="Zinc/RING finger domain, C3HC4 (zinc finger)"/>
    <property type="match status" value="1"/>
</dbReference>
<feature type="compositionally biased region" description="Basic and acidic residues" evidence="5">
    <location>
        <begin position="190"/>
        <end position="204"/>
    </location>
</feature>
<dbReference type="EnsemblMetazoa" id="CPIJ019109-RA">
    <property type="protein sequence ID" value="CPIJ019109-PA"/>
    <property type="gene ID" value="CPIJ019109"/>
</dbReference>
<protein>
    <submittedName>
        <fullName evidence="7">Predicted protein</fullName>
    </submittedName>
</protein>